<dbReference type="EMBL" id="CAUYUJ010020324">
    <property type="protein sequence ID" value="CAK0897374.1"/>
    <property type="molecule type" value="Genomic_DNA"/>
</dbReference>
<evidence type="ECO:0000313" key="3">
    <source>
        <dbReference type="Proteomes" id="UP001189429"/>
    </source>
</evidence>
<sequence length="360" mass="36003">MTASAVPAELLAGCPVAADVGGTAAAATQPGGSAKLLATLVAAAARGAARAGGNPAVAEFDASVGGAGSLLEDTEKMPLVVGQAAGRSGKLGVSEAKALLRDRRPSGALLAVRLGRLSKPRIVASHPDVGLAQDSRGVFGAAIGSDGEGGFSTEVGGAPRSRSAKEMVPQRAQVAAEGVQPLAEPLAVALAPGARHAIDFVGAGSDATVKIEGGLVGSLVGSDGGGYAHSRSCPSEAKEASSLAERADSSMGEASPQRVSSDLDGARLQAPPVGREWGGADLRGCDWHEPAASHVWGIMAPDAVAVEAWKSRLQRSAGAETAADLTHRARAVLASVADWAANSENQARCVVKTVYVHLVT</sequence>
<dbReference type="Proteomes" id="UP001189429">
    <property type="component" value="Unassembled WGS sequence"/>
</dbReference>
<name>A0ABN9XGT4_9DINO</name>
<accession>A0ABN9XGT4</accession>
<evidence type="ECO:0000256" key="1">
    <source>
        <dbReference type="SAM" id="MobiDB-lite"/>
    </source>
</evidence>
<reference evidence="2" key="1">
    <citation type="submission" date="2023-10" db="EMBL/GenBank/DDBJ databases">
        <authorList>
            <person name="Chen Y."/>
            <person name="Shah S."/>
            <person name="Dougan E. K."/>
            <person name="Thang M."/>
            <person name="Chan C."/>
        </authorList>
    </citation>
    <scope>NUCLEOTIDE SEQUENCE [LARGE SCALE GENOMIC DNA]</scope>
</reference>
<protein>
    <submittedName>
        <fullName evidence="2">Uncharacterized protein</fullName>
    </submittedName>
</protein>
<keyword evidence="3" id="KW-1185">Reference proteome</keyword>
<evidence type="ECO:0000313" key="2">
    <source>
        <dbReference type="EMBL" id="CAK0897374.1"/>
    </source>
</evidence>
<organism evidence="2 3">
    <name type="scientific">Prorocentrum cordatum</name>
    <dbReference type="NCBI Taxonomy" id="2364126"/>
    <lineage>
        <taxon>Eukaryota</taxon>
        <taxon>Sar</taxon>
        <taxon>Alveolata</taxon>
        <taxon>Dinophyceae</taxon>
        <taxon>Prorocentrales</taxon>
        <taxon>Prorocentraceae</taxon>
        <taxon>Prorocentrum</taxon>
    </lineage>
</organism>
<gene>
    <name evidence="2" type="ORF">PCOR1329_LOCUS75572</name>
</gene>
<proteinExistence type="predicted"/>
<comment type="caution">
    <text evidence="2">The sequence shown here is derived from an EMBL/GenBank/DDBJ whole genome shotgun (WGS) entry which is preliminary data.</text>
</comment>
<feature type="region of interest" description="Disordered" evidence="1">
    <location>
        <begin position="226"/>
        <end position="265"/>
    </location>
</feature>